<evidence type="ECO:0000256" key="1">
    <source>
        <dbReference type="SAM" id="Phobius"/>
    </source>
</evidence>
<reference evidence="2 3" key="1">
    <citation type="submission" date="2019-01" db="EMBL/GenBank/DDBJ databases">
        <title>Novel species of Nocardioides.</title>
        <authorList>
            <person name="Liu Q."/>
            <person name="X Y.-H."/>
        </authorList>
    </citation>
    <scope>NUCLEOTIDE SEQUENCE [LARGE SCALE GENOMIC DNA]</scope>
    <source>
        <strain evidence="2 3">HLT2-9</strain>
    </source>
</reference>
<organism evidence="2 3">
    <name type="scientific">Nocardioides zhouii</name>
    <dbReference type="NCBI Taxonomy" id="1168729"/>
    <lineage>
        <taxon>Bacteria</taxon>
        <taxon>Bacillati</taxon>
        <taxon>Actinomycetota</taxon>
        <taxon>Actinomycetes</taxon>
        <taxon>Propionibacteriales</taxon>
        <taxon>Nocardioidaceae</taxon>
        <taxon>Nocardioides</taxon>
    </lineage>
</organism>
<sequence length="492" mass="51195">MAEAPAVEVPTAREVRAEIRDWRRGRAELRWGEVLSDGYIALFCVAMIGAMGGNVVLTLRRLADDTCVGACSDVRTAVPWLVALAVALLALGLARLLGPVFSPPAANAWLLSSPVDRGALLRPGWWRTAGLTVTLAGLVLLAPAVLGGFSLTEGAVFLLAGAATALACVSIAALSQVHEDRRSRWLTWAITAALWLALSLSATRGAGAVPGVPIGAGLAVTGLAVLAACAMFWRSRLELARVPRRVLGYTEHLSPSLSGALSSVDLGLMYDVLLARRWGRGAHVRSRTGGPLGWWALVHRDLLRAVRTPQPFVLLAGLVLVPYAAAGAGAGRAVVLVTTLLGLLGGPAMCAGLRVVVRTQSLARMLPLRRQSLLLAHLVVPGTALLLFALATTSTLLPTHLAGEAVNVSVACWLSSLAATVRWVTGKPPNYAAPMVSTPAGGVPTGVFGSLARGFDVWAFTALPLMFGTGGVLVSTAISVGVIAYLVRDSAD</sequence>
<keyword evidence="3" id="KW-1185">Reference proteome</keyword>
<dbReference type="OrthoDB" id="3725302at2"/>
<keyword evidence="1" id="KW-0472">Membrane</keyword>
<dbReference type="InterPro" id="IPR046264">
    <property type="entry name" value="DUF6297"/>
</dbReference>
<feature type="transmembrane region" description="Helical" evidence="1">
    <location>
        <begin position="336"/>
        <end position="357"/>
    </location>
</feature>
<dbReference type="Proteomes" id="UP000291101">
    <property type="component" value="Unassembled WGS sequence"/>
</dbReference>
<feature type="transmembrane region" description="Helical" evidence="1">
    <location>
        <begin position="458"/>
        <end position="487"/>
    </location>
</feature>
<name>A0A4Q2T722_9ACTN</name>
<dbReference type="RefSeq" id="WP_129426011.1">
    <property type="nucleotide sequence ID" value="NZ_SDWV01000005.1"/>
</dbReference>
<feature type="transmembrane region" description="Helical" evidence="1">
    <location>
        <begin position="129"/>
        <end position="149"/>
    </location>
</feature>
<keyword evidence="1" id="KW-1133">Transmembrane helix</keyword>
<feature type="transmembrane region" description="Helical" evidence="1">
    <location>
        <begin position="39"/>
        <end position="57"/>
    </location>
</feature>
<dbReference type="AlphaFoldDB" id="A0A4Q2T722"/>
<keyword evidence="1" id="KW-0812">Transmembrane</keyword>
<feature type="transmembrane region" description="Helical" evidence="1">
    <location>
        <begin position="312"/>
        <end position="330"/>
    </location>
</feature>
<feature type="transmembrane region" description="Helical" evidence="1">
    <location>
        <begin position="373"/>
        <end position="393"/>
    </location>
</feature>
<feature type="transmembrane region" description="Helical" evidence="1">
    <location>
        <begin position="77"/>
        <end position="97"/>
    </location>
</feature>
<gene>
    <name evidence="2" type="ORF">EUA94_06900</name>
</gene>
<feature type="transmembrane region" description="Helical" evidence="1">
    <location>
        <begin position="155"/>
        <end position="173"/>
    </location>
</feature>
<accession>A0A4Q2T722</accession>
<feature type="transmembrane region" description="Helical" evidence="1">
    <location>
        <begin position="214"/>
        <end position="233"/>
    </location>
</feature>
<comment type="caution">
    <text evidence="2">The sequence shown here is derived from an EMBL/GenBank/DDBJ whole genome shotgun (WGS) entry which is preliminary data.</text>
</comment>
<dbReference type="EMBL" id="SDWV01000005">
    <property type="protein sequence ID" value="RYC12950.1"/>
    <property type="molecule type" value="Genomic_DNA"/>
</dbReference>
<proteinExistence type="predicted"/>
<evidence type="ECO:0000313" key="2">
    <source>
        <dbReference type="EMBL" id="RYC12950.1"/>
    </source>
</evidence>
<dbReference type="Pfam" id="PF19814">
    <property type="entry name" value="DUF6297"/>
    <property type="match status" value="1"/>
</dbReference>
<evidence type="ECO:0000313" key="3">
    <source>
        <dbReference type="Proteomes" id="UP000291101"/>
    </source>
</evidence>
<protein>
    <submittedName>
        <fullName evidence="2">Uncharacterized protein</fullName>
    </submittedName>
</protein>